<dbReference type="PANTHER" id="PTHR10000:SF53">
    <property type="entry name" value="5-AMINO-6-(5-PHOSPHO-D-RIBITYLAMINO)URACIL PHOSPHATASE YBJI-RELATED"/>
    <property type="match status" value="1"/>
</dbReference>
<dbReference type="GO" id="GO:0000287">
    <property type="term" value="F:magnesium ion binding"/>
    <property type="evidence" value="ECO:0007669"/>
    <property type="project" value="TreeGrafter"/>
</dbReference>
<gene>
    <name evidence="1" type="ORF">IAA19_03280</name>
</gene>
<dbReference type="Gene3D" id="3.40.50.1000">
    <property type="entry name" value="HAD superfamily/HAD-like"/>
    <property type="match status" value="1"/>
</dbReference>
<dbReference type="CDD" id="cd07518">
    <property type="entry name" value="HAD_YbiV-Like"/>
    <property type="match status" value="1"/>
</dbReference>
<dbReference type="AlphaFoldDB" id="A0A9D2JDQ0"/>
<organism evidence="1 2">
    <name type="scientific">Candidatus Olsenella pullistercoris</name>
    <dbReference type="NCBI Taxonomy" id="2838712"/>
    <lineage>
        <taxon>Bacteria</taxon>
        <taxon>Bacillati</taxon>
        <taxon>Actinomycetota</taxon>
        <taxon>Coriobacteriia</taxon>
        <taxon>Coriobacteriales</taxon>
        <taxon>Atopobiaceae</taxon>
        <taxon>Olsenella</taxon>
    </lineage>
</organism>
<evidence type="ECO:0000313" key="2">
    <source>
        <dbReference type="Proteomes" id="UP000824062"/>
    </source>
</evidence>
<dbReference type="GO" id="GO:0005829">
    <property type="term" value="C:cytosol"/>
    <property type="evidence" value="ECO:0007669"/>
    <property type="project" value="TreeGrafter"/>
</dbReference>
<proteinExistence type="predicted"/>
<dbReference type="GO" id="GO:0016791">
    <property type="term" value="F:phosphatase activity"/>
    <property type="evidence" value="ECO:0007669"/>
    <property type="project" value="TreeGrafter"/>
</dbReference>
<protein>
    <submittedName>
        <fullName evidence="1">Cof-type HAD-IIB family hydrolase</fullName>
    </submittedName>
</protein>
<evidence type="ECO:0000313" key="1">
    <source>
        <dbReference type="EMBL" id="HIZ46026.1"/>
    </source>
</evidence>
<dbReference type="SFLD" id="SFLDG01140">
    <property type="entry name" value="C2.B:_Phosphomannomutase_and_P"/>
    <property type="match status" value="1"/>
</dbReference>
<reference evidence="1" key="2">
    <citation type="submission" date="2021-04" db="EMBL/GenBank/DDBJ databases">
        <authorList>
            <person name="Gilroy R."/>
        </authorList>
    </citation>
    <scope>NUCLEOTIDE SEQUENCE</scope>
    <source>
        <strain evidence="1">ChiHjej12B11-14209</strain>
    </source>
</reference>
<dbReference type="EMBL" id="DXBM01000031">
    <property type="protein sequence ID" value="HIZ46026.1"/>
    <property type="molecule type" value="Genomic_DNA"/>
</dbReference>
<keyword evidence="1" id="KW-0378">Hydrolase</keyword>
<dbReference type="InterPro" id="IPR023214">
    <property type="entry name" value="HAD_sf"/>
</dbReference>
<dbReference type="PANTHER" id="PTHR10000">
    <property type="entry name" value="PHOSPHOSERINE PHOSPHATASE"/>
    <property type="match status" value="1"/>
</dbReference>
<dbReference type="InterPro" id="IPR036412">
    <property type="entry name" value="HAD-like_sf"/>
</dbReference>
<sequence>MLGYEMDTNLADIRLVASDMDFTLLADDKSMPEGMDERIAELERVGVTFAAASGRPLYTLRDLFPVSHERMALVSDNGAAVVCRGEVVFKSLIDPADLEALLAFTRERTDGVPIVCGLDAGYVPEYARCYDEVFREFYHEIVYVESLEGLGREANKYTVYFPEGNAVAMRDEVFIPAFGERLSVTCGGSVWIDIMNKGVDKGTGLARLCAHLGIAQADAAAFGDTDNDVEMLEWAGHSYLMANAEQRMEPHARFRAPSCNDRGVAVVIDRILEAKRA</sequence>
<dbReference type="Gene3D" id="3.30.1240.10">
    <property type="match status" value="1"/>
</dbReference>
<dbReference type="Proteomes" id="UP000824062">
    <property type="component" value="Unassembled WGS sequence"/>
</dbReference>
<name>A0A9D2JDQ0_9ACTN</name>
<dbReference type="Pfam" id="PF08282">
    <property type="entry name" value="Hydrolase_3"/>
    <property type="match status" value="1"/>
</dbReference>
<dbReference type="SUPFAM" id="SSF56784">
    <property type="entry name" value="HAD-like"/>
    <property type="match status" value="1"/>
</dbReference>
<accession>A0A9D2JDQ0</accession>
<reference evidence="1" key="1">
    <citation type="journal article" date="2021" name="PeerJ">
        <title>Extensive microbial diversity within the chicken gut microbiome revealed by metagenomics and culture.</title>
        <authorList>
            <person name="Gilroy R."/>
            <person name="Ravi A."/>
            <person name="Getino M."/>
            <person name="Pursley I."/>
            <person name="Horton D.L."/>
            <person name="Alikhan N.F."/>
            <person name="Baker D."/>
            <person name="Gharbi K."/>
            <person name="Hall N."/>
            <person name="Watson M."/>
            <person name="Adriaenssens E.M."/>
            <person name="Foster-Nyarko E."/>
            <person name="Jarju S."/>
            <person name="Secka A."/>
            <person name="Antonio M."/>
            <person name="Oren A."/>
            <person name="Chaudhuri R.R."/>
            <person name="La Ragione R."/>
            <person name="Hildebrand F."/>
            <person name="Pallen M.J."/>
        </authorList>
    </citation>
    <scope>NUCLEOTIDE SEQUENCE</scope>
    <source>
        <strain evidence="1">ChiHjej12B11-14209</strain>
    </source>
</reference>
<comment type="caution">
    <text evidence="1">The sequence shown here is derived from an EMBL/GenBank/DDBJ whole genome shotgun (WGS) entry which is preliminary data.</text>
</comment>
<dbReference type="SFLD" id="SFLDS00003">
    <property type="entry name" value="Haloacid_Dehalogenase"/>
    <property type="match status" value="1"/>
</dbReference>